<dbReference type="RefSeq" id="WP_275118313.1">
    <property type="nucleotide sequence ID" value="NZ_JAOTPO010000005.1"/>
</dbReference>
<comment type="catalytic activity">
    <reaction evidence="1">
        <text>3-hydroxy-2-methylpropanoyl-CoA + H2O = 3-hydroxy-2-methylpropanoate + CoA + H(+)</text>
        <dbReference type="Rhea" id="RHEA:20888"/>
        <dbReference type="ChEBI" id="CHEBI:11805"/>
        <dbReference type="ChEBI" id="CHEBI:15377"/>
        <dbReference type="ChEBI" id="CHEBI:15378"/>
        <dbReference type="ChEBI" id="CHEBI:57287"/>
        <dbReference type="ChEBI" id="CHEBI:57340"/>
        <dbReference type="EC" id="3.1.2.4"/>
    </reaction>
</comment>
<organism evidence="5 6">
    <name type="scientific">Alkalihalobacterium chitinilyticum</name>
    <dbReference type="NCBI Taxonomy" id="2980103"/>
    <lineage>
        <taxon>Bacteria</taxon>
        <taxon>Bacillati</taxon>
        <taxon>Bacillota</taxon>
        <taxon>Bacilli</taxon>
        <taxon>Bacillales</taxon>
        <taxon>Bacillaceae</taxon>
        <taxon>Alkalihalobacterium</taxon>
    </lineage>
</organism>
<comment type="caution">
    <text evidence="5">The sequence shown here is derived from an EMBL/GenBank/DDBJ whole genome shotgun (WGS) entry which is preliminary data.</text>
</comment>
<dbReference type="SUPFAM" id="SSF52096">
    <property type="entry name" value="ClpP/crotonase"/>
    <property type="match status" value="1"/>
</dbReference>
<dbReference type="InterPro" id="IPR032259">
    <property type="entry name" value="HIBYL-CoA-H"/>
</dbReference>
<evidence type="ECO:0000256" key="1">
    <source>
        <dbReference type="ARBA" id="ARBA00001709"/>
    </source>
</evidence>
<gene>
    <name evidence="5" type="ORF">N7Z68_09905</name>
</gene>
<accession>A0ABT5VEE8</accession>
<keyword evidence="3" id="KW-0378">Hydrolase</keyword>
<name>A0ABT5VEE8_9BACI</name>
<dbReference type="Pfam" id="PF16113">
    <property type="entry name" value="ECH_2"/>
    <property type="match status" value="1"/>
</dbReference>
<reference evidence="5" key="1">
    <citation type="submission" date="2024-05" db="EMBL/GenBank/DDBJ databases">
        <title>Alkalihalobacillus sp. strain MEB203 novel alkaliphilic bacterium from Lonar Lake, India.</title>
        <authorList>
            <person name="Joshi A."/>
            <person name="Thite S."/>
            <person name="Mengade P."/>
        </authorList>
    </citation>
    <scope>NUCLEOTIDE SEQUENCE</scope>
    <source>
        <strain evidence="5">MEB 203</strain>
    </source>
</reference>
<dbReference type="InterPro" id="IPR029045">
    <property type="entry name" value="ClpP/crotonase-like_dom_sf"/>
</dbReference>
<dbReference type="NCBIfam" id="NF004127">
    <property type="entry name" value="PRK05617.1"/>
    <property type="match status" value="1"/>
</dbReference>
<dbReference type="PANTHER" id="PTHR43176:SF3">
    <property type="entry name" value="3-HYDROXYISOBUTYRYL-COA HYDROLASE, MITOCHONDRIAL"/>
    <property type="match status" value="1"/>
</dbReference>
<proteinExistence type="predicted"/>
<feature type="domain" description="Enoyl-CoA hydratase/isomerase" evidence="4">
    <location>
        <begin position="14"/>
        <end position="347"/>
    </location>
</feature>
<dbReference type="InterPro" id="IPR045004">
    <property type="entry name" value="ECH_dom"/>
</dbReference>
<dbReference type="EC" id="3.1.2.4" evidence="2"/>
<protein>
    <recommendedName>
        <fullName evidence="2">3-hydroxyisobutyryl-CoA hydrolase</fullName>
        <ecNumber evidence="2">3.1.2.4</ecNumber>
    </recommendedName>
</protein>
<dbReference type="CDD" id="cd06558">
    <property type="entry name" value="crotonase-like"/>
    <property type="match status" value="1"/>
</dbReference>
<dbReference type="EMBL" id="JAOTPO010000005">
    <property type="protein sequence ID" value="MDE5413702.1"/>
    <property type="molecule type" value="Genomic_DNA"/>
</dbReference>
<evidence type="ECO:0000259" key="4">
    <source>
        <dbReference type="Pfam" id="PF16113"/>
    </source>
</evidence>
<dbReference type="Gene3D" id="3.90.226.10">
    <property type="entry name" value="2-enoyl-CoA Hydratase, Chain A, domain 1"/>
    <property type="match status" value="1"/>
</dbReference>
<keyword evidence="6" id="KW-1185">Reference proteome</keyword>
<evidence type="ECO:0000256" key="3">
    <source>
        <dbReference type="ARBA" id="ARBA00022801"/>
    </source>
</evidence>
<sequence>MSEASVLFERENQVGVIRLNRPKVLNSLNAEMVDLLYRQLQEWKSDPAIAVVCISGEGTKGLCAGGDMRSLYDLRDSSVLDLARDFFSTEYQMDLLIHQYPKPVVVNMDGIVMGGGVGLSVGATHRIVTEKTKWAMPEMNIGFFPDVGASYFLNQMPGAVGRYLALTSGIIKAADVMYAGAADYYMASDDWDKLKADITSTDWKTKEIEDEMNRLLKRYCQPIDIQSSNLATTQEKINQHFSHETMEEIIASLQSDAAHDEWAKETLTTLLTKSLTSLKVTLRQLQEGEKKSLVECFKMEFILGMNFMSLPDFYEGVRAVLVDKDRSPNWDPSRFEDISEEDILAFFKWDKDDNLLTKFNAFA</sequence>
<dbReference type="PANTHER" id="PTHR43176">
    <property type="entry name" value="3-HYDROXYISOBUTYRYL-COA HYDROLASE-RELATED"/>
    <property type="match status" value="1"/>
</dbReference>
<evidence type="ECO:0000313" key="6">
    <source>
        <dbReference type="Proteomes" id="UP001148125"/>
    </source>
</evidence>
<dbReference type="Proteomes" id="UP001148125">
    <property type="component" value="Unassembled WGS sequence"/>
</dbReference>
<evidence type="ECO:0000256" key="2">
    <source>
        <dbReference type="ARBA" id="ARBA00011915"/>
    </source>
</evidence>
<evidence type="ECO:0000313" key="5">
    <source>
        <dbReference type="EMBL" id="MDE5413702.1"/>
    </source>
</evidence>